<evidence type="ECO:0000259" key="1">
    <source>
        <dbReference type="Pfam" id="PF02915"/>
    </source>
</evidence>
<dbReference type="GO" id="GO:0016491">
    <property type="term" value="F:oxidoreductase activity"/>
    <property type="evidence" value="ECO:0007669"/>
    <property type="project" value="InterPro"/>
</dbReference>
<dbReference type="SUPFAM" id="SSF47240">
    <property type="entry name" value="Ferritin-like"/>
    <property type="match status" value="1"/>
</dbReference>
<dbReference type="InterPro" id="IPR003251">
    <property type="entry name" value="Rr_diiron-bd_dom"/>
</dbReference>
<evidence type="ECO:0000313" key="2">
    <source>
        <dbReference type="EMBL" id="QJB03512.1"/>
    </source>
</evidence>
<protein>
    <recommendedName>
        <fullName evidence="1">Rubrerythrin diiron-binding domain-containing protein</fullName>
    </recommendedName>
</protein>
<dbReference type="Pfam" id="PF02915">
    <property type="entry name" value="Rubrerythrin"/>
    <property type="match status" value="1"/>
</dbReference>
<gene>
    <name evidence="2" type="ORF">MM171B00685_0017</name>
</gene>
<dbReference type="InterPro" id="IPR012347">
    <property type="entry name" value="Ferritin-like"/>
</dbReference>
<proteinExistence type="predicted"/>
<reference evidence="2" key="1">
    <citation type="submission" date="2020-03" db="EMBL/GenBank/DDBJ databases">
        <title>The deep terrestrial virosphere.</title>
        <authorList>
            <person name="Holmfeldt K."/>
            <person name="Nilsson E."/>
            <person name="Simone D."/>
            <person name="Lopez-Fernandez M."/>
            <person name="Wu X."/>
            <person name="de Brujin I."/>
            <person name="Lundin D."/>
            <person name="Andersson A."/>
            <person name="Bertilsson S."/>
            <person name="Dopson M."/>
        </authorList>
    </citation>
    <scope>NUCLEOTIDE SEQUENCE</scope>
    <source>
        <strain evidence="2">MM171B00685</strain>
    </source>
</reference>
<dbReference type="EMBL" id="MT143849">
    <property type="protein sequence ID" value="QJB03512.1"/>
    <property type="molecule type" value="Genomic_DNA"/>
</dbReference>
<feature type="domain" description="Rubrerythrin diiron-binding" evidence="1">
    <location>
        <begin position="14"/>
        <end position="72"/>
    </location>
</feature>
<dbReference type="Gene3D" id="1.20.1260.10">
    <property type="match status" value="1"/>
</dbReference>
<dbReference type="AlphaFoldDB" id="A0A6M3MFJ8"/>
<dbReference type="GO" id="GO:0046872">
    <property type="term" value="F:metal ion binding"/>
    <property type="evidence" value="ECO:0007669"/>
    <property type="project" value="InterPro"/>
</dbReference>
<sequence>MAKCADNLLALQNALKQELRGEAEGSSRYREIATKFTALGETDYSNIFTLLAQAEHMHKMVIEGLVDAIDLRCGQEVSSQKGK</sequence>
<dbReference type="InterPro" id="IPR009078">
    <property type="entry name" value="Ferritin-like_SF"/>
</dbReference>
<accession>A0A6M3MFJ8</accession>
<organism evidence="2">
    <name type="scientific">viral metagenome</name>
    <dbReference type="NCBI Taxonomy" id="1070528"/>
    <lineage>
        <taxon>unclassified sequences</taxon>
        <taxon>metagenomes</taxon>
        <taxon>organismal metagenomes</taxon>
    </lineage>
</organism>
<name>A0A6M3MFJ8_9ZZZZ</name>